<dbReference type="EMBL" id="JAUHJR010000007">
    <property type="protein sequence ID" value="MDN4162844.1"/>
    <property type="molecule type" value="Genomic_DNA"/>
</dbReference>
<gene>
    <name evidence="1" type="ORF">QWY29_15860</name>
</gene>
<accession>A0ABT8EXM4</accession>
<sequence length="240" mass="24970">MGDLRRAIAVGVLALAPVLGGCSTISDQLAGSEVDPSAATSAASAESQLETVTWAELDGLVSVVVRNPTDRVLRRAEAVVTLRDSRGVALASTTTPRSREDGCCTVRSLRPGGTYGLYVGTAGPGSEVADVEVTYRDVSWSSTALPRVEAEPVRIVEGSRGSVVLADVTVEKELPSAVVQAVVNDPDGDLVAVVSGTWTCFEAGDTRRIFMQLFRRVPAGSVVESVAVHPDGIAEGCTTD</sequence>
<organism evidence="1 2">
    <name type="scientific">Nocardioides abyssi</name>
    <dbReference type="NCBI Taxonomy" id="3058370"/>
    <lineage>
        <taxon>Bacteria</taxon>
        <taxon>Bacillati</taxon>
        <taxon>Actinomycetota</taxon>
        <taxon>Actinomycetes</taxon>
        <taxon>Propionibacteriales</taxon>
        <taxon>Nocardioidaceae</taxon>
        <taxon>Nocardioides</taxon>
    </lineage>
</organism>
<dbReference type="RefSeq" id="WP_300961986.1">
    <property type="nucleotide sequence ID" value="NZ_JAUHJR010000007.1"/>
</dbReference>
<protein>
    <submittedName>
        <fullName evidence="1">Uncharacterized protein</fullName>
    </submittedName>
</protein>
<reference evidence="1" key="1">
    <citation type="submission" date="2023-06" db="EMBL/GenBank/DDBJ databases">
        <title>Draft genome sequence of Nocardioides sp. SOB72.</title>
        <authorList>
            <person name="Zhang G."/>
        </authorList>
    </citation>
    <scope>NUCLEOTIDE SEQUENCE</scope>
    <source>
        <strain evidence="1">SOB72</strain>
    </source>
</reference>
<evidence type="ECO:0000313" key="2">
    <source>
        <dbReference type="Proteomes" id="UP001168537"/>
    </source>
</evidence>
<name>A0ABT8EXM4_9ACTN</name>
<dbReference type="Proteomes" id="UP001168537">
    <property type="component" value="Unassembled WGS sequence"/>
</dbReference>
<dbReference type="PROSITE" id="PS51257">
    <property type="entry name" value="PROKAR_LIPOPROTEIN"/>
    <property type="match status" value="1"/>
</dbReference>
<evidence type="ECO:0000313" key="1">
    <source>
        <dbReference type="EMBL" id="MDN4162844.1"/>
    </source>
</evidence>
<keyword evidence="2" id="KW-1185">Reference proteome</keyword>
<comment type="caution">
    <text evidence="1">The sequence shown here is derived from an EMBL/GenBank/DDBJ whole genome shotgun (WGS) entry which is preliminary data.</text>
</comment>
<proteinExistence type="predicted"/>